<dbReference type="InterPro" id="IPR009056">
    <property type="entry name" value="Cyt_c-like_dom"/>
</dbReference>
<evidence type="ECO:0000256" key="7">
    <source>
        <dbReference type="ARBA" id="ARBA00023136"/>
    </source>
</evidence>
<feature type="transmembrane region" description="Helical" evidence="9">
    <location>
        <begin position="224"/>
        <end position="242"/>
    </location>
</feature>
<feature type="domain" description="Cytochrome c" evidence="11">
    <location>
        <begin position="38"/>
        <end position="136"/>
    </location>
</feature>
<organism evidence="12 13">
    <name type="scientific">Rhodoferax ferrireducens</name>
    <dbReference type="NCBI Taxonomy" id="192843"/>
    <lineage>
        <taxon>Bacteria</taxon>
        <taxon>Pseudomonadati</taxon>
        <taxon>Pseudomonadota</taxon>
        <taxon>Betaproteobacteria</taxon>
        <taxon>Burkholderiales</taxon>
        <taxon>Comamonadaceae</taxon>
        <taxon>Rhodoferax</taxon>
    </lineage>
</organism>
<dbReference type="SUPFAM" id="SSF46626">
    <property type="entry name" value="Cytochrome c"/>
    <property type="match status" value="1"/>
</dbReference>
<evidence type="ECO:0000256" key="1">
    <source>
        <dbReference type="ARBA" id="ARBA00004370"/>
    </source>
</evidence>
<evidence type="ECO:0000313" key="12">
    <source>
        <dbReference type="EMBL" id="OQW87336.1"/>
    </source>
</evidence>
<feature type="signal peptide" evidence="10">
    <location>
        <begin position="1"/>
        <end position="20"/>
    </location>
</feature>
<gene>
    <name evidence="12" type="ORF">BWK72_13525</name>
</gene>
<feature type="chain" id="PRO_5012913395" evidence="10">
    <location>
        <begin position="21"/>
        <end position="251"/>
    </location>
</feature>
<evidence type="ECO:0000313" key="13">
    <source>
        <dbReference type="Proteomes" id="UP000192505"/>
    </source>
</evidence>
<evidence type="ECO:0000256" key="3">
    <source>
        <dbReference type="ARBA" id="ARBA00022692"/>
    </source>
</evidence>
<dbReference type="GO" id="GO:0009055">
    <property type="term" value="F:electron transfer activity"/>
    <property type="evidence" value="ECO:0007669"/>
    <property type="project" value="InterPro"/>
</dbReference>
<comment type="cofactor">
    <cofactor evidence="8">
        <name>heme c</name>
        <dbReference type="ChEBI" id="CHEBI:61717"/>
    </cofactor>
    <text evidence="8">Binds 1 heme c group covalently per subunit.</text>
</comment>
<dbReference type="GO" id="GO:0016020">
    <property type="term" value="C:membrane"/>
    <property type="evidence" value="ECO:0007669"/>
    <property type="project" value="UniProtKB-SubCell"/>
</dbReference>
<evidence type="ECO:0000256" key="5">
    <source>
        <dbReference type="ARBA" id="ARBA00022989"/>
    </source>
</evidence>
<dbReference type="GO" id="GO:0046872">
    <property type="term" value="F:metal ion binding"/>
    <property type="evidence" value="ECO:0007669"/>
    <property type="project" value="UniProtKB-KW"/>
</dbReference>
<keyword evidence="6 8" id="KW-0408">Iron</keyword>
<accession>A0A1W9KTJ9</accession>
<dbReference type="EMBL" id="MTEI01000009">
    <property type="protein sequence ID" value="OQW87336.1"/>
    <property type="molecule type" value="Genomic_DNA"/>
</dbReference>
<evidence type="ECO:0000256" key="10">
    <source>
        <dbReference type="SAM" id="SignalP"/>
    </source>
</evidence>
<feature type="binding site" description="covalent" evidence="8">
    <location>
        <position position="55"/>
    </location>
    <ligand>
        <name>heme c</name>
        <dbReference type="ChEBI" id="CHEBI:61717"/>
    </ligand>
</feature>
<dbReference type="AlphaFoldDB" id="A0A1W9KTJ9"/>
<dbReference type="PANTHER" id="PTHR10266">
    <property type="entry name" value="CYTOCHROME C1"/>
    <property type="match status" value="1"/>
</dbReference>
<reference evidence="12 13" key="1">
    <citation type="submission" date="2017-01" db="EMBL/GenBank/DDBJ databases">
        <title>Novel large sulfur bacteria in the metagenomes of groundwater-fed chemosynthetic microbial mats in the Lake Huron basin.</title>
        <authorList>
            <person name="Sharrar A.M."/>
            <person name="Flood B.E."/>
            <person name="Bailey J.V."/>
            <person name="Jones D.S."/>
            <person name="Biddanda B."/>
            <person name="Ruberg S.A."/>
            <person name="Marcus D.N."/>
            <person name="Dick G.J."/>
        </authorList>
    </citation>
    <scope>NUCLEOTIDE SEQUENCE [LARGE SCALE GENOMIC DNA]</scope>
    <source>
        <strain evidence="12">A7</strain>
    </source>
</reference>
<evidence type="ECO:0000256" key="9">
    <source>
        <dbReference type="SAM" id="Phobius"/>
    </source>
</evidence>
<keyword evidence="10" id="KW-0732">Signal</keyword>
<keyword evidence="4 8" id="KW-0479">Metal-binding</keyword>
<keyword evidence="7 9" id="KW-0472">Membrane</keyword>
<proteinExistence type="predicted"/>
<keyword evidence="5 9" id="KW-1133">Transmembrane helix</keyword>
<dbReference type="Proteomes" id="UP000192505">
    <property type="component" value="Unassembled WGS sequence"/>
</dbReference>
<dbReference type="InterPro" id="IPR036909">
    <property type="entry name" value="Cyt_c-like_dom_sf"/>
</dbReference>
<comment type="subcellular location">
    <subcellularLocation>
        <location evidence="1">Membrane</location>
    </subcellularLocation>
</comment>
<dbReference type="Gene3D" id="1.10.760.10">
    <property type="entry name" value="Cytochrome c-like domain"/>
    <property type="match status" value="1"/>
</dbReference>
<name>A0A1W9KTJ9_9BURK</name>
<sequence>MKKITAGLVMAMGLAVSAYASGGGPAWDKAPNKITDMAALQNGAKTFATYCLGCHGAEYMRYNRLEDIGFTLDQIKTEILKTDAKVGDTMRSVITAKEGKEWFGNPPPDLSVIARSRAGANGTGADYLYTYLRGYYRDPLSPIGFNNIVYVNSGMPHVFWEQQGDRKAIFEEIEVDGNKTHHFKGFEQISPGTMSTEQFDLMVGDLVNYLQWMGEPVQNQRKTMGIFVLIFLAGFIVVAWRLNKTYWKDIK</sequence>
<keyword evidence="3 9" id="KW-0812">Transmembrane</keyword>
<feature type="binding site" description="covalent" evidence="8">
    <location>
        <position position="51"/>
    </location>
    <ligand>
        <name>heme c</name>
        <dbReference type="ChEBI" id="CHEBI:61717"/>
    </ligand>
</feature>
<dbReference type="Pfam" id="PF02167">
    <property type="entry name" value="Cytochrom_C1"/>
    <property type="match status" value="1"/>
</dbReference>
<dbReference type="GO" id="GO:0020037">
    <property type="term" value="F:heme binding"/>
    <property type="evidence" value="ECO:0007669"/>
    <property type="project" value="InterPro"/>
</dbReference>
<feature type="binding site" description="covalent" evidence="8">
    <location>
        <position position="54"/>
    </location>
    <ligand>
        <name>heme c</name>
        <dbReference type="ChEBI" id="CHEBI:61717"/>
    </ligand>
</feature>
<evidence type="ECO:0000256" key="8">
    <source>
        <dbReference type="PIRSR" id="PIRSR602326-1"/>
    </source>
</evidence>
<evidence type="ECO:0000259" key="11">
    <source>
        <dbReference type="PROSITE" id="PS51007"/>
    </source>
</evidence>
<keyword evidence="2 8" id="KW-0349">Heme</keyword>
<dbReference type="PANTHER" id="PTHR10266:SF3">
    <property type="entry name" value="CYTOCHROME C1, HEME PROTEIN, MITOCHONDRIAL"/>
    <property type="match status" value="1"/>
</dbReference>
<dbReference type="PROSITE" id="PS51007">
    <property type="entry name" value="CYTC"/>
    <property type="match status" value="1"/>
</dbReference>
<dbReference type="InterPro" id="IPR002326">
    <property type="entry name" value="Cyt_c1"/>
</dbReference>
<evidence type="ECO:0000256" key="6">
    <source>
        <dbReference type="ARBA" id="ARBA00023004"/>
    </source>
</evidence>
<evidence type="ECO:0000256" key="2">
    <source>
        <dbReference type="ARBA" id="ARBA00022617"/>
    </source>
</evidence>
<protein>
    <submittedName>
        <fullName evidence="12">Cytochrome c1</fullName>
    </submittedName>
</protein>
<comment type="caution">
    <text evidence="12">The sequence shown here is derived from an EMBL/GenBank/DDBJ whole genome shotgun (WGS) entry which is preliminary data.</text>
</comment>
<evidence type="ECO:0000256" key="4">
    <source>
        <dbReference type="ARBA" id="ARBA00022723"/>
    </source>
</evidence>